<organism evidence="4 5">
    <name type="scientific">Candidatus Kuenenbacteria bacterium CG1_02_38_13</name>
    <dbReference type="NCBI Taxonomy" id="1805235"/>
    <lineage>
        <taxon>Bacteria</taxon>
        <taxon>Candidatus Kueneniibacteriota</taxon>
    </lineage>
</organism>
<dbReference type="AlphaFoldDB" id="A0A1J4U2R6"/>
<dbReference type="CDD" id="cd06464">
    <property type="entry name" value="ACD_sHsps-like"/>
    <property type="match status" value="1"/>
</dbReference>
<comment type="similarity">
    <text evidence="1 2">Belongs to the small heat shock protein (HSP20) family.</text>
</comment>
<dbReference type="Proteomes" id="UP000182465">
    <property type="component" value="Unassembled WGS sequence"/>
</dbReference>
<name>A0A1J4U2R6_9BACT</name>
<evidence type="ECO:0000259" key="3">
    <source>
        <dbReference type="PROSITE" id="PS01031"/>
    </source>
</evidence>
<dbReference type="PANTHER" id="PTHR11527">
    <property type="entry name" value="HEAT-SHOCK PROTEIN 20 FAMILY MEMBER"/>
    <property type="match status" value="1"/>
</dbReference>
<feature type="domain" description="SHSP" evidence="3">
    <location>
        <begin position="25"/>
        <end position="137"/>
    </location>
</feature>
<reference evidence="4 5" key="1">
    <citation type="journal article" date="2016" name="Environ. Microbiol.">
        <title>Genomic resolution of a cold subsurface aquifer community provides metabolic insights for novel microbes adapted to high CO concentrations.</title>
        <authorList>
            <person name="Probst A.J."/>
            <person name="Castelle C.J."/>
            <person name="Singh A."/>
            <person name="Brown C.T."/>
            <person name="Anantharaman K."/>
            <person name="Sharon I."/>
            <person name="Hug L.A."/>
            <person name="Burstein D."/>
            <person name="Emerson J.B."/>
            <person name="Thomas B.C."/>
            <person name="Banfield J.F."/>
        </authorList>
    </citation>
    <scope>NUCLEOTIDE SEQUENCE [LARGE SCALE GENOMIC DNA]</scope>
    <source>
        <strain evidence="4">CG1_02_38_13</strain>
    </source>
</reference>
<dbReference type="Gene3D" id="2.60.40.790">
    <property type="match status" value="1"/>
</dbReference>
<evidence type="ECO:0000256" key="2">
    <source>
        <dbReference type="RuleBase" id="RU003616"/>
    </source>
</evidence>
<accession>A0A1J4U2R6</accession>
<dbReference type="InterPro" id="IPR031107">
    <property type="entry name" value="Small_HSP"/>
</dbReference>
<dbReference type="SUPFAM" id="SSF49764">
    <property type="entry name" value="HSP20-like chaperones"/>
    <property type="match status" value="1"/>
</dbReference>
<dbReference type="PROSITE" id="PS01031">
    <property type="entry name" value="SHSP"/>
    <property type="match status" value="1"/>
</dbReference>
<dbReference type="Pfam" id="PF00011">
    <property type="entry name" value="HSP20"/>
    <property type="match status" value="1"/>
</dbReference>
<gene>
    <name evidence="4" type="ORF">AUJ29_02545</name>
</gene>
<protein>
    <recommendedName>
        <fullName evidence="3">SHSP domain-containing protein</fullName>
    </recommendedName>
</protein>
<sequence length="138" mass="15601">MSLIKWQPMYDPFTDLDKWFDQGPMSVSGFSPAVDVWEDDSNVYVETPLPGMDPGKVNISIENDVLTIEGSKEKKSEVDDKNYYRKEVRYGSFHRAVALPSSVKSNDAKASYQNGVLTVVVPKEERAKPKKVKIDVKK</sequence>
<dbReference type="InterPro" id="IPR002068">
    <property type="entry name" value="A-crystallin/Hsp20_dom"/>
</dbReference>
<dbReference type="EMBL" id="MNVB01000057">
    <property type="protein sequence ID" value="OIO16591.1"/>
    <property type="molecule type" value="Genomic_DNA"/>
</dbReference>
<proteinExistence type="inferred from homology"/>
<evidence type="ECO:0000313" key="4">
    <source>
        <dbReference type="EMBL" id="OIO16591.1"/>
    </source>
</evidence>
<dbReference type="InterPro" id="IPR008978">
    <property type="entry name" value="HSP20-like_chaperone"/>
</dbReference>
<evidence type="ECO:0000256" key="1">
    <source>
        <dbReference type="PROSITE-ProRule" id="PRU00285"/>
    </source>
</evidence>
<comment type="caution">
    <text evidence="4">The sequence shown here is derived from an EMBL/GenBank/DDBJ whole genome shotgun (WGS) entry which is preliminary data.</text>
</comment>
<evidence type="ECO:0000313" key="5">
    <source>
        <dbReference type="Proteomes" id="UP000182465"/>
    </source>
</evidence>